<comment type="caution">
    <text evidence="5">The sequence shown here is derived from an EMBL/GenBank/DDBJ whole genome shotgun (WGS) entry which is preliminary data.</text>
</comment>
<evidence type="ECO:0000313" key="6">
    <source>
        <dbReference type="Proteomes" id="UP001597197"/>
    </source>
</evidence>
<sequence length="282" mass="31840">MLLHYFLPSPALREYVRLLQLIHFDFSASAAALPVKPYWPRPENCLAFYLRDPEAVRYVGSSQLVAKPRVALIGQPTAVTHRHVGRHCLVLQVVFQPGALHRLTGLPMSELTNTFVDAEAVFPREISRVAERLGGTDQYAEMTAIVEAFLLQLVRRRRHELLPIDKVNRLLLDPGHFGVLRRPTVEQLASAACLSVKQYYRNSVARLGVGPKLFGRITHFDHAIKLHNAHPGLDWLSVALAAGYHDYQHLVRDVKHFTAHTPTEFAQQETQAPERAFGLIET</sequence>
<feature type="domain" description="HTH araC/xylS-type" evidence="4">
    <location>
        <begin position="184"/>
        <end position="268"/>
    </location>
</feature>
<evidence type="ECO:0000259" key="4">
    <source>
        <dbReference type="PROSITE" id="PS01124"/>
    </source>
</evidence>
<dbReference type="Pfam" id="PF12833">
    <property type="entry name" value="HTH_18"/>
    <property type="match status" value="1"/>
</dbReference>
<reference evidence="6" key="1">
    <citation type="journal article" date="2019" name="Int. J. Syst. Evol. Microbiol.">
        <title>The Global Catalogue of Microorganisms (GCM) 10K type strain sequencing project: providing services to taxonomists for standard genome sequencing and annotation.</title>
        <authorList>
            <consortium name="The Broad Institute Genomics Platform"/>
            <consortium name="The Broad Institute Genome Sequencing Center for Infectious Disease"/>
            <person name="Wu L."/>
            <person name="Ma J."/>
        </authorList>
    </citation>
    <scope>NUCLEOTIDE SEQUENCE [LARGE SCALE GENOMIC DNA]</scope>
    <source>
        <strain evidence="6">CGMCC 1.15795</strain>
    </source>
</reference>
<dbReference type="PANTHER" id="PTHR46796">
    <property type="entry name" value="HTH-TYPE TRANSCRIPTIONAL ACTIVATOR RHAS-RELATED"/>
    <property type="match status" value="1"/>
</dbReference>
<keyword evidence="3" id="KW-0804">Transcription</keyword>
<gene>
    <name evidence="5" type="ORF">ACFSDX_10210</name>
</gene>
<keyword evidence="6" id="KW-1185">Reference proteome</keyword>
<dbReference type="RefSeq" id="WP_382313267.1">
    <property type="nucleotide sequence ID" value="NZ_JBHUFD010000003.1"/>
</dbReference>
<dbReference type="InterPro" id="IPR050204">
    <property type="entry name" value="AraC_XylS_family_regulators"/>
</dbReference>
<accession>A0ABW4QTA2</accession>
<dbReference type="Pfam" id="PF20240">
    <property type="entry name" value="DUF6597"/>
    <property type="match status" value="1"/>
</dbReference>
<dbReference type="InterPro" id="IPR018060">
    <property type="entry name" value="HTH_AraC"/>
</dbReference>
<protein>
    <submittedName>
        <fullName evidence="5">Helix-turn-helix domain-containing protein</fullName>
    </submittedName>
</protein>
<keyword evidence="2" id="KW-0238">DNA-binding</keyword>
<evidence type="ECO:0000256" key="1">
    <source>
        <dbReference type="ARBA" id="ARBA00023015"/>
    </source>
</evidence>
<organism evidence="5 6">
    <name type="scientific">Hymenobacter bucti</name>
    <dbReference type="NCBI Taxonomy" id="1844114"/>
    <lineage>
        <taxon>Bacteria</taxon>
        <taxon>Pseudomonadati</taxon>
        <taxon>Bacteroidota</taxon>
        <taxon>Cytophagia</taxon>
        <taxon>Cytophagales</taxon>
        <taxon>Hymenobacteraceae</taxon>
        <taxon>Hymenobacter</taxon>
    </lineage>
</organism>
<dbReference type="PROSITE" id="PS01124">
    <property type="entry name" value="HTH_ARAC_FAMILY_2"/>
    <property type="match status" value="1"/>
</dbReference>
<dbReference type="InterPro" id="IPR046532">
    <property type="entry name" value="DUF6597"/>
</dbReference>
<evidence type="ECO:0000313" key="5">
    <source>
        <dbReference type="EMBL" id="MFD1872803.1"/>
    </source>
</evidence>
<dbReference type="EMBL" id="JBHUFD010000003">
    <property type="protein sequence ID" value="MFD1872803.1"/>
    <property type="molecule type" value="Genomic_DNA"/>
</dbReference>
<proteinExistence type="predicted"/>
<dbReference type="PANTHER" id="PTHR46796:SF15">
    <property type="entry name" value="BLL1074 PROTEIN"/>
    <property type="match status" value="1"/>
</dbReference>
<keyword evidence="1" id="KW-0805">Transcription regulation</keyword>
<name>A0ABW4QTA2_9BACT</name>
<dbReference type="Gene3D" id="1.10.10.60">
    <property type="entry name" value="Homeodomain-like"/>
    <property type="match status" value="1"/>
</dbReference>
<evidence type="ECO:0000256" key="2">
    <source>
        <dbReference type="ARBA" id="ARBA00023125"/>
    </source>
</evidence>
<dbReference type="Proteomes" id="UP001597197">
    <property type="component" value="Unassembled WGS sequence"/>
</dbReference>
<evidence type="ECO:0000256" key="3">
    <source>
        <dbReference type="ARBA" id="ARBA00023163"/>
    </source>
</evidence>